<dbReference type="SUPFAM" id="SSF109998">
    <property type="entry name" value="Triger factor/SurA peptide-binding domain-like"/>
    <property type="match status" value="1"/>
</dbReference>
<reference evidence="1 2" key="1">
    <citation type="journal article" date="2016" name="Nat. Commun.">
        <title>Thousands of microbial genomes shed light on interconnected biogeochemical processes in an aquifer system.</title>
        <authorList>
            <person name="Anantharaman K."/>
            <person name="Brown C.T."/>
            <person name="Hug L.A."/>
            <person name="Sharon I."/>
            <person name="Castelle C.J."/>
            <person name="Probst A.J."/>
            <person name="Thomas B.C."/>
            <person name="Singh A."/>
            <person name="Wilkins M.J."/>
            <person name="Karaoz U."/>
            <person name="Brodie E.L."/>
            <person name="Williams K.H."/>
            <person name="Hubbard S.S."/>
            <person name="Banfield J.F."/>
        </authorList>
    </citation>
    <scope>NUCLEOTIDE SEQUENCE [LARGE SCALE GENOMIC DNA]</scope>
</reference>
<sequence>MGKRTIIVLSLAVVGAAAAYAVLRGAYPVVLVNGTTISNEMYGSKYSAALSYYRSALATYADAAAFGAAERRELRRAVLEGLVEEALVHEELLRREPKELGAVVENKIREALKDPDFPSAALTLYGLTSEGARRYLLVPQAEREILEGRLFLEQQELDAWLLAAKQAARVTLLIPGFSWNNGGVVSE</sequence>
<evidence type="ECO:0000313" key="1">
    <source>
        <dbReference type="EMBL" id="OGY98191.1"/>
    </source>
</evidence>
<name>A0A1G2CAK2_9BACT</name>
<comment type="caution">
    <text evidence="1">The sequence shown here is derived from an EMBL/GenBank/DDBJ whole genome shotgun (WGS) entry which is preliminary data.</text>
</comment>
<gene>
    <name evidence="1" type="ORF">A3E09_00100</name>
</gene>
<dbReference type="Proteomes" id="UP000178796">
    <property type="component" value="Unassembled WGS sequence"/>
</dbReference>
<dbReference type="EMBL" id="MHKY01000039">
    <property type="protein sequence ID" value="OGY98191.1"/>
    <property type="molecule type" value="Genomic_DNA"/>
</dbReference>
<accession>A0A1G2CAK2</accession>
<dbReference type="InterPro" id="IPR027304">
    <property type="entry name" value="Trigger_fact/SurA_dom_sf"/>
</dbReference>
<dbReference type="AlphaFoldDB" id="A0A1G2CAK2"/>
<proteinExistence type="predicted"/>
<organism evidence="1 2">
    <name type="scientific">Candidatus Liptonbacteria bacterium RIFCSPHIGHO2_12_FULL_60_13</name>
    <dbReference type="NCBI Taxonomy" id="1798648"/>
    <lineage>
        <taxon>Bacteria</taxon>
        <taxon>Candidatus Liptoniibacteriota</taxon>
    </lineage>
</organism>
<protein>
    <submittedName>
        <fullName evidence="1">Uncharacterized protein</fullName>
    </submittedName>
</protein>
<evidence type="ECO:0000313" key="2">
    <source>
        <dbReference type="Proteomes" id="UP000178796"/>
    </source>
</evidence>
<dbReference type="Pfam" id="PF13624">
    <property type="entry name" value="SurA_N_3"/>
    <property type="match status" value="1"/>
</dbReference>